<evidence type="ECO:0008006" key="4">
    <source>
        <dbReference type="Google" id="ProtNLM"/>
    </source>
</evidence>
<keyword evidence="1" id="KW-1133">Transmembrane helix</keyword>
<comment type="caution">
    <text evidence="2">The sequence shown here is derived from an EMBL/GenBank/DDBJ whole genome shotgun (WGS) entry which is preliminary data.</text>
</comment>
<proteinExistence type="predicted"/>
<protein>
    <recommendedName>
        <fullName evidence="4">PH domain-containing protein</fullName>
    </recommendedName>
</protein>
<evidence type="ECO:0000256" key="1">
    <source>
        <dbReference type="SAM" id="Phobius"/>
    </source>
</evidence>
<feature type="transmembrane region" description="Helical" evidence="1">
    <location>
        <begin position="41"/>
        <end position="60"/>
    </location>
</feature>
<dbReference type="EMBL" id="JBFBVU010000033">
    <property type="protein sequence ID" value="MEV8468610.1"/>
    <property type="molecule type" value="Genomic_DNA"/>
</dbReference>
<organism evidence="2 3">
    <name type="scientific">Meridianimarinicoccus marinus</name>
    <dbReference type="NCBI Taxonomy" id="3231483"/>
    <lineage>
        <taxon>Bacteria</taxon>
        <taxon>Pseudomonadati</taxon>
        <taxon>Pseudomonadota</taxon>
        <taxon>Alphaproteobacteria</taxon>
        <taxon>Rhodobacterales</taxon>
        <taxon>Paracoccaceae</taxon>
        <taxon>Meridianimarinicoccus</taxon>
    </lineage>
</organism>
<keyword evidence="3" id="KW-1185">Reference proteome</keyword>
<sequence length="155" mass="17079">MTPQPIATLNASVPRRYMAGFVLLSIGGLLLWIGLTKPPASIGWQIYMLGMGGLALWLSVRFWQATAGSILLTPEGLFDDTGHCLVRLDNIEKVERGTFAFKPSNGFLLVLKEKLPRGWQPGLWWCLGRRMGFGGVTPPSQGKFMAEMLAMELAK</sequence>
<evidence type="ECO:0000313" key="2">
    <source>
        <dbReference type="EMBL" id="MEV8468610.1"/>
    </source>
</evidence>
<gene>
    <name evidence="2" type="ORF">AB0T83_17710</name>
</gene>
<dbReference type="RefSeq" id="WP_366194564.1">
    <property type="nucleotide sequence ID" value="NZ_JBFBVU010000033.1"/>
</dbReference>
<evidence type="ECO:0000313" key="3">
    <source>
        <dbReference type="Proteomes" id="UP001553161"/>
    </source>
</evidence>
<name>A0ABV3LAL8_9RHOB</name>
<keyword evidence="1" id="KW-0472">Membrane</keyword>
<feature type="transmembrane region" description="Helical" evidence="1">
    <location>
        <begin position="17"/>
        <end position="35"/>
    </location>
</feature>
<accession>A0ABV3LAL8</accession>
<keyword evidence="1" id="KW-0812">Transmembrane</keyword>
<dbReference type="Proteomes" id="UP001553161">
    <property type="component" value="Unassembled WGS sequence"/>
</dbReference>
<reference evidence="2 3" key="1">
    <citation type="submission" date="2024-07" db="EMBL/GenBank/DDBJ databases">
        <authorList>
            <person name="Kang M."/>
        </authorList>
    </citation>
    <scope>NUCLEOTIDE SEQUENCE [LARGE SCALE GENOMIC DNA]</scope>
    <source>
        <strain evidence="2 3">DFM31</strain>
    </source>
</reference>